<dbReference type="InterPro" id="IPR004046">
    <property type="entry name" value="GST_C"/>
</dbReference>
<dbReference type="EMBL" id="CP134145">
    <property type="protein sequence ID" value="WNC72040.1"/>
    <property type="molecule type" value="Genomic_DNA"/>
</dbReference>
<feature type="domain" description="GST N-terminal" evidence="1">
    <location>
        <begin position="2"/>
        <end position="82"/>
    </location>
</feature>
<dbReference type="InterPro" id="IPR036249">
    <property type="entry name" value="Thioredoxin-like_sf"/>
</dbReference>
<dbReference type="SFLD" id="SFLDS00019">
    <property type="entry name" value="Glutathione_Transferase_(cytos"/>
    <property type="match status" value="1"/>
</dbReference>
<organism evidence="3 4">
    <name type="scientific">Thalassotalea psychrophila</name>
    <dbReference type="NCBI Taxonomy" id="3065647"/>
    <lineage>
        <taxon>Bacteria</taxon>
        <taxon>Pseudomonadati</taxon>
        <taxon>Pseudomonadota</taxon>
        <taxon>Gammaproteobacteria</taxon>
        <taxon>Alteromonadales</taxon>
        <taxon>Colwelliaceae</taxon>
        <taxon>Thalassotalea</taxon>
    </lineage>
</organism>
<dbReference type="Proteomes" id="UP001258994">
    <property type="component" value="Chromosome"/>
</dbReference>
<dbReference type="Pfam" id="PF13417">
    <property type="entry name" value="GST_N_3"/>
    <property type="match status" value="1"/>
</dbReference>
<accession>A0ABY9TTG0</accession>
<dbReference type="PROSITE" id="PS50405">
    <property type="entry name" value="GST_CTER"/>
    <property type="match status" value="1"/>
</dbReference>
<dbReference type="RefSeq" id="WP_348391160.1">
    <property type="nucleotide sequence ID" value="NZ_CP134145.1"/>
</dbReference>
<reference evidence="4" key="1">
    <citation type="submission" date="2023-09" db="EMBL/GenBank/DDBJ databases">
        <authorList>
            <person name="Li S."/>
            <person name="Li X."/>
            <person name="Zhang C."/>
            <person name="Zhao Z."/>
        </authorList>
    </citation>
    <scope>NUCLEOTIDE SEQUENCE [LARGE SCALE GENOMIC DNA]</scope>
    <source>
        <strain evidence="4">SQ149</strain>
    </source>
</reference>
<dbReference type="Pfam" id="PF14497">
    <property type="entry name" value="GST_C_3"/>
    <property type="match status" value="1"/>
</dbReference>
<protein>
    <submittedName>
        <fullName evidence="3">Glutathione S-transferase family protein</fullName>
    </submittedName>
</protein>
<proteinExistence type="predicted"/>
<dbReference type="InterPro" id="IPR050983">
    <property type="entry name" value="GST_Omega/HSP26"/>
</dbReference>
<dbReference type="InterPro" id="IPR010987">
    <property type="entry name" value="Glutathione-S-Trfase_C-like"/>
</dbReference>
<dbReference type="InterPro" id="IPR040079">
    <property type="entry name" value="Glutathione_S-Trfase"/>
</dbReference>
<dbReference type="Gene3D" id="1.20.1050.10">
    <property type="match status" value="1"/>
</dbReference>
<dbReference type="PANTHER" id="PTHR43968:SF6">
    <property type="entry name" value="GLUTATHIONE S-TRANSFERASE OMEGA"/>
    <property type="match status" value="1"/>
</dbReference>
<evidence type="ECO:0000259" key="2">
    <source>
        <dbReference type="PROSITE" id="PS50405"/>
    </source>
</evidence>
<evidence type="ECO:0000313" key="4">
    <source>
        <dbReference type="Proteomes" id="UP001258994"/>
    </source>
</evidence>
<gene>
    <name evidence="3" type="ORF">RGQ13_18265</name>
</gene>
<dbReference type="InterPro" id="IPR036282">
    <property type="entry name" value="Glutathione-S-Trfase_C_sf"/>
</dbReference>
<sequence length="222" mass="25114">MTSLILYGAEPSPFVRKVRLALAFKQLDYELIQVFPFNPEKPQAFIDNSPTGQIPLLAFGDDYITDSSVILNFLEREYPEPALLPKDNIAAARAMWFAEYASSKMVAALGGHLFAEMYLARAFFNREPLQSDIDLALNEEIPEIFTYLETQLNSNYLVAEQFTLADLVVGGMLVLLKHCKVKCDANKWPKVAAYIDRVHALPIFTKIIDEETEILRSYGLDI</sequence>
<dbReference type="Gene3D" id="3.40.30.10">
    <property type="entry name" value="Glutaredoxin"/>
    <property type="match status" value="1"/>
</dbReference>
<dbReference type="SUPFAM" id="SSF52833">
    <property type="entry name" value="Thioredoxin-like"/>
    <property type="match status" value="1"/>
</dbReference>
<dbReference type="SFLD" id="SFLDG00358">
    <property type="entry name" value="Main_(cytGST)"/>
    <property type="match status" value="1"/>
</dbReference>
<dbReference type="PROSITE" id="PS50404">
    <property type="entry name" value="GST_NTER"/>
    <property type="match status" value="1"/>
</dbReference>
<feature type="domain" description="GST C-terminal" evidence="2">
    <location>
        <begin position="87"/>
        <end position="218"/>
    </location>
</feature>
<name>A0ABY9TTG0_9GAMM</name>
<dbReference type="CDD" id="cd00570">
    <property type="entry name" value="GST_N_family"/>
    <property type="match status" value="1"/>
</dbReference>
<dbReference type="SUPFAM" id="SSF47616">
    <property type="entry name" value="GST C-terminal domain-like"/>
    <property type="match status" value="1"/>
</dbReference>
<evidence type="ECO:0000313" key="3">
    <source>
        <dbReference type="EMBL" id="WNC72040.1"/>
    </source>
</evidence>
<evidence type="ECO:0000259" key="1">
    <source>
        <dbReference type="PROSITE" id="PS50404"/>
    </source>
</evidence>
<dbReference type="PANTHER" id="PTHR43968">
    <property type="match status" value="1"/>
</dbReference>
<dbReference type="InterPro" id="IPR004045">
    <property type="entry name" value="Glutathione_S-Trfase_N"/>
</dbReference>
<keyword evidence="4" id="KW-1185">Reference proteome</keyword>